<keyword evidence="2" id="KW-0812">Transmembrane</keyword>
<dbReference type="Proteomes" id="UP000006190">
    <property type="component" value="Unassembled WGS sequence"/>
</dbReference>
<feature type="compositionally biased region" description="Basic and acidic residues" evidence="1">
    <location>
        <begin position="56"/>
        <end position="67"/>
    </location>
</feature>
<dbReference type="RefSeq" id="WP_006308104.1">
    <property type="nucleotide sequence ID" value="NZ_JH601133.1"/>
</dbReference>
<gene>
    <name evidence="3" type="ORF">HMPREF9708_00219</name>
</gene>
<keyword evidence="2" id="KW-1133">Transmembrane helix</keyword>
<keyword evidence="4" id="KW-1185">Reference proteome</keyword>
<dbReference type="PATRIC" id="fig|883113.3.peg.219"/>
<evidence type="ECO:0000256" key="2">
    <source>
        <dbReference type="SAM" id="Phobius"/>
    </source>
</evidence>
<name>H3NH80_9LACT</name>
<protein>
    <submittedName>
        <fullName evidence="3">Uncharacterized protein</fullName>
    </submittedName>
</protein>
<organism evidence="3 4">
    <name type="scientific">Facklamia languida CCUG 37842</name>
    <dbReference type="NCBI Taxonomy" id="883113"/>
    <lineage>
        <taxon>Bacteria</taxon>
        <taxon>Bacillati</taxon>
        <taxon>Bacillota</taxon>
        <taxon>Bacilli</taxon>
        <taxon>Lactobacillales</taxon>
        <taxon>Aerococcaceae</taxon>
        <taxon>Facklamia</taxon>
    </lineage>
</organism>
<dbReference type="HOGENOM" id="CLU_1370388_0_0_9"/>
<proteinExistence type="predicted"/>
<feature type="transmembrane region" description="Helical" evidence="2">
    <location>
        <begin position="15"/>
        <end position="33"/>
    </location>
</feature>
<dbReference type="EMBL" id="AGEG01000002">
    <property type="protein sequence ID" value="EHR38135.1"/>
    <property type="molecule type" value="Genomic_DNA"/>
</dbReference>
<feature type="compositionally biased region" description="Polar residues" evidence="1">
    <location>
        <begin position="68"/>
        <end position="77"/>
    </location>
</feature>
<evidence type="ECO:0000256" key="1">
    <source>
        <dbReference type="SAM" id="MobiDB-lite"/>
    </source>
</evidence>
<keyword evidence="2" id="KW-0472">Membrane</keyword>
<accession>H3NH80</accession>
<feature type="region of interest" description="Disordered" evidence="1">
    <location>
        <begin position="52"/>
        <end position="88"/>
    </location>
</feature>
<evidence type="ECO:0000313" key="3">
    <source>
        <dbReference type="EMBL" id="EHR38135.1"/>
    </source>
</evidence>
<reference evidence="3 4" key="1">
    <citation type="submission" date="2012-01" db="EMBL/GenBank/DDBJ databases">
        <title>The Genome Sequence of Facklamia languida CCUG 37842.</title>
        <authorList>
            <consortium name="The Broad Institute Genome Sequencing Platform"/>
            <person name="Earl A."/>
            <person name="Ward D."/>
            <person name="Feldgarden M."/>
            <person name="Gevers D."/>
            <person name="Huys G."/>
            <person name="Young S.K."/>
            <person name="Zeng Q."/>
            <person name="Gargeya S."/>
            <person name="Fitzgerald M."/>
            <person name="Haas B."/>
            <person name="Abouelleil A."/>
            <person name="Alvarado L."/>
            <person name="Arachchi H.M."/>
            <person name="Berlin A."/>
            <person name="Chapman S.B."/>
            <person name="Gearin G."/>
            <person name="Goldberg J."/>
            <person name="Griggs A."/>
            <person name="Gujja S."/>
            <person name="Hansen M."/>
            <person name="Heiman D."/>
            <person name="Howarth C."/>
            <person name="Larimer J."/>
            <person name="Lui A."/>
            <person name="MacDonald P.J.P."/>
            <person name="McCowen C."/>
            <person name="Montmayeur A."/>
            <person name="Murphy C."/>
            <person name="Neiman D."/>
            <person name="Pearson M."/>
            <person name="Priest M."/>
            <person name="Roberts A."/>
            <person name="Saif S."/>
            <person name="Shea T."/>
            <person name="Sisk P."/>
            <person name="Stolte C."/>
            <person name="Sykes S."/>
            <person name="Wortman J."/>
            <person name="Nusbaum C."/>
            <person name="Birren B."/>
        </authorList>
    </citation>
    <scope>NUCLEOTIDE SEQUENCE [LARGE SCALE GENOMIC DNA]</scope>
    <source>
        <strain evidence="3 4">CCUG 37842</strain>
    </source>
</reference>
<comment type="caution">
    <text evidence="3">The sequence shown here is derived from an EMBL/GenBank/DDBJ whole genome shotgun (WGS) entry which is preliminary data.</text>
</comment>
<evidence type="ECO:0000313" key="4">
    <source>
        <dbReference type="Proteomes" id="UP000006190"/>
    </source>
</evidence>
<sequence length="199" mass="22765">MAKRKIYVEKKKGGCLKNALFIILVLVIVGYFFPQDEGNNTNDNQITQTEISTVSETHEKPTLKEDNTSPQETTQGQDEFGEPKSDTNYDISEVNEKIWDSLEESKEFAKTDPDYMYHAYIDSLEIQQTGALHVVVTDEFNYLSDEDKKLVLQTANNIAKLEVFMKTNEDNSLFITALNMSGEKIAQSKMTNFTEYKFN</sequence>
<dbReference type="AlphaFoldDB" id="H3NH80"/>